<dbReference type="InterPro" id="IPR006665">
    <property type="entry name" value="OmpA-like"/>
</dbReference>
<evidence type="ECO:0000256" key="5">
    <source>
        <dbReference type="ARBA" id="ARBA00022729"/>
    </source>
</evidence>
<dbReference type="InterPro" id="IPR003367">
    <property type="entry name" value="Thrombospondin_3-like_rpt"/>
</dbReference>
<dbReference type="PROSITE" id="PS01068">
    <property type="entry name" value="OMPA_1"/>
    <property type="match status" value="1"/>
</dbReference>
<dbReference type="RefSeq" id="WP_338230015.1">
    <property type="nucleotide sequence ID" value="NZ_BTPE01000015.1"/>
</dbReference>
<dbReference type="InterPro" id="IPR011250">
    <property type="entry name" value="OMP/PagP_B-barrel"/>
</dbReference>
<dbReference type="Proteomes" id="UP001307705">
    <property type="component" value="Unassembled WGS sequence"/>
</dbReference>
<evidence type="ECO:0000256" key="4">
    <source>
        <dbReference type="ARBA" id="ARBA00022692"/>
    </source>
</evidence>
<keyword evidence="7" id="KW-0626">Porin</keyword>
<proteinExistence type="predicted"/>
<evidence type="ECO:0000256" key="2">
    <source>
        <dbReference type="ARBA" id="ARBA00022448"/>
    </source>
</evidence>
<evidence type="ECO:0000256" key="1">
    <source>
        <dbReference type="ARBA" id="ARBA00004571"/>
    </source>
</evidence>
<dbReference type="SUPFAM" id="SSF103088">
    <property type="entry name" value="OmpA-like"/>
    <property type="match status" value="1"/>
</dbReference>
<keyword evidence="9" id="KW-0998">Cell outer membrane</keyword>
<name>A0ABQ6Q6C1_9BACT</name>
<dbReference type="Gene3D" id="3.30.1330.60">
    <property type="entry name" value="OmpA-like domain"/>
    <property type="match status" value="1"/>
</dbReference>
<sequence length="430" mass="47571">MKKFVAMLFLLGVTNSLYSQEKAFNRWSLEVSGGFNKSMGPLSPDYFSPTLNIGHADIGARYMLNEYFGFKGDFGFGTFNEAKGESPEFSTDYIRVNAQMVMNWGRMLNFEKLSPRLGMLGHFGAGFGRLTFEETVFNQEPDYVYNIITGVTGQFKLTNKIALTGDITYIHNGRQTYTFDGNRYNAPFIPNPPTNPFVHAPGGWWTGTLGLAFYLGGAEQHADWYIASDKYATKEELASEVNSIMDMLKDSDGDGVPDYLDKEPNTPVGAHVSFAGITLDSDNDGIADHQDACPFLPGPGANNGCPLEEIKEQEDYLKKSIQEGYVGVYFAFDSATPLSFSNNTLAYVSNFLKKNPTIGIEIKGYADELGPEDYNINLSEKRAKSVYDILVASGIDPSRLTYKGYGEDTSVDKGSSDARQLARKVSFEIK</sequence>
<evidence type="ECO:0000256" key="7">
    <source>
        <dbReference type="ARBA" id="ARBA00023114"/>
    </source>
</evidence>
<evidence type="ECO:0000256" key="9">
    <source>
        <dbReference type="ARBA" id="ARBA00023237"/>
    </source>
</evidence>
<dbReference type="InterPro" id="IPR028974">
    <property type="entry name" value="TSP_type-3_rpt"/>
</dbReference>
<dbReference type="InterPro" id="IPR006664">
    <property type="entry name" value="OMP_bac"/>
</dbReference>
<dbReference type="PRINTS" id="PR01021">
    <property type="entry name" value="OMPADOMAIN"/>
</dbReference>
<protein>
    <submittedName>
        <fullName evidence="12">OmpA family protein</fullName>
    </submittedName>
</protein>
<keyword evidence="13" id="KW-1185">Reference proteome</keyword>
<dbReference type="InterPro" id="IPR036737">
    <property type="entry name" value="OmpA-like_sf"/>
</dbReference>
<keyword evidence="4" id="KW-0812">Transmembrane</keyword>
<evidence type="ECO:0000313" key="13">
    <source>
        <dbReference type="Proteomes" id="UP001307705"/>
    </source>
</evidence>
<dbReference type="InterPro" id="IPR050330">
    <property type="entry name" value="Bact_OuterMem_StrucFunc"/>
</dbReference>
<dbReference type="Pfam" id="PF00691">
    <property type="entry name" value="OmpA"/>
    <property type="match status" value="1"/>
</dbReference>
<evidence type="ECO:0000313" key="12">
    <source>
        <dbReference type="EMBL" id="GMQ35190.1"/>
    </source>
</evidence>
<dbReference type="CDD" id="cd07185">
    <property type="entry name" value="OmpA_C-like"/>
    <property type="match status" value="1"/>
</dbReference>
<dbReference type="Gene3D" id="4.10.1080.10">
    <property type="entry name" value="TSP type-3 repeat"/>
    <property type="match status" value="1"/>
</dbReference>
<comment type="caution">
    <text evidence="12">The sequence shown here is derived from an EMBL/GenBank/DDBJ whole genome shotgun (WGS) entry which is preliminary data.</text>
</comment>
<accession>A0ABQ6Q6C1</accession>
<evidence type="ECO:0000256" key="3">
    <source>
        <dbReference type="ARBA" id="ARBA00022452"/>
    </source>
</evidence>
<dbReference type="PROSITE" id="PS51123">
    <property type="entry name" value="OMPA_2"/>
    <property type="match status" value="1"/>
</dbReference>
<evidence type="ECO:0000259" key="11">
    <source>
        <dbReference type="PROSITE" id="PS51123"/>
    </source>
</evidence>
<keyword evidence="5" id="KW-0732">Signal</keyword>
<dbReference type="SUPFAM" id="SSF56925">
    <property type="entry name" value="OMPA-like"/>
    <property type="match status" value="1"/>
</dbReference>
<keyword evidence="8 10" id="KW-0472">Membrane</keyword>
<organism evidence="12 13">
    <name type="scientific">Algoriphagus taiwanensis</name>
    <dbReference type="NCBI Taxonomy" id="1445656"/>
    <lineage>
        <taxon>Bacteria</taxon>
        <taxon>Pseudomonadati</taxon>
        <taxon>Bacteroidota</taxon>
        <taxon>Cytophagia</taxon>
        <taxon>Cytophagales</taxon>
        <taxon>Cyclobacteriaceae</taxon>
        <taxon>Algoriphagus</taxon>
    </lineage>
</organism>
<dbReference type="EMBL" id="BTPE01000015">
    <property type="protein sequence ID" value="GMQ35190.1"/>
    <property type="molecule type" value="Genomic_DNA"/>
</dbReference>
<gene>
    <name evidence="12" type="ORF">Ataiwa_34630</name>
</gene>
<dbReference type="PANTHER" id="PTHR30329">
    <property type="entry name" value="STATOR ELEMENT OF FLAGELLAR MOTOR COMPLEX"/>
    <property type="match status" value="1"/>
</dbReference>
<reference evidence="12 13" key="1">
    <citation type="submission" date="2023-08" db="EMBL/GenBank/DDBJ databases">
        <title>Draft genome sequence of Algoriphagus taiwanensis.</title>
        <authorList>
            <person name="Takatani N."/>
            <person name="Hosokawa M."/>
            <person name="Sawabe T."/>
        </authorList>
    </citation>
    <scope>NUCLEOTIDE SEQUENCE [LARGE SCALE GENOMIC DNA]</scope>
    <source>
        <strain evidence="12 13">JCM 19755</strain>
    </source>
</reference>
<feature type="domain" description="OmpA-like" evidence="11">
    <location>
        <begin position="317"/>
        <end position="430"/>
    </location>
</feature>
<evidence type="ECO:0000256" key="6">
    <source>
        <dbReference type="ARBA" id="ARBA00023065"/>
    </source>
</evidence>
<dbReference type="InterPro" id="IPR006690">
    <property type="entry name" value="OMPA-like_CS"/>
</dbReference>
<keyword evidence="6" id="KW-0406">Ion transport</keyword>
<dbReference type="PANTHER" id="PTHR30329:SF21">
    <property type="entry name" value="LIPOPROTEIN YIAD-RELATED"/>
    <property type="match status" value="1"/>
</dbReference>
<evidence type="ECO:0000256" key="10">
    <source>
        <dbReference type="PROSITE-ProRule" id="PRU00473"/>
    </source>
</evidence>
<dbReference type="Pfam" id="PF02412">
    <property type="entry name" value="TSP_3"/>
    <property type="match status" value="1"/>
</dbReference>
<evidence type="ECO:0000256" key="8">
    <source>
        <dbReference type="ARBA" id="ARBA00023136"/>
    </source>
</evidence>
<keyword evidence="3" id="KW-1134">Transmembrane beta strand</keyword>
<dbReference type="SUPFAM" id="SSF103647">
    <property type="entry name" value="TSP type-3 repeat"/>
    <property type="match status" value="1"/>
</dbReference>
<comment type="subcellular location">
    <subcellularLocation>
        <location evidence="1">Cell outer membrane</location>
        <topology evidence="1">Multi-pass membrane protein</topology>
    </subcellularLocation>
</comment>
<keyword evidence="2" id="KW-0813">Transport</keyword>